<name>A0A5J4W6J6_9EUKA</name>
<dbReference type="AlphaFoldDB" id="A0A5J4W6J6"/>
<protein>
    <submittedName>
        <fullName evidence="1">Uncharacterized protein</fullName>
    </submittedName>
</protein>
<comment type="caution">
    <text evidence="1">The sequence shown here is derived from an EMBL/GenBank/DDBJ whole genome shotgun (WGS) entry which is preliminary data.</text>
</comment>
<evidence type="ECO:0000313" key="1">
    <source>
        <dbReference type="EMBL" id="KAA6390123.1"/>
    </source>
</evidence>
<dbReference type="InterPro" id="IPR011989">
    <property type="entry name" value="ARM-like"/>
</dbReference>
<dbReference type="EMBL" id="SNRW01003334">
    <property type="protein sequence ID" value="KAA6390123.1"/>
    <property type="molecule type" value="Genomic_DNA"/>
</dbReference>
<sequence length="238" mass="27583">MRKDLEEIKPFWQSQADKEMKLQRQIHVCQLVIDMFENNDKDIEGRRRCINAGIPTALAQLYEKQDDIFIKQQHIDAFFYIGVYEVNIIGQLLFSKYLFGGLLRILQHPDNSITFRGIQCIFNIIVAGSNINLSPQVLHPYFDSIGGHSGIKRLYEFFNKWNQYECSKNTASICIGNLCRARMIEDETIRKNIIAHLKKIINDTDKWTRDSSRFALQYLASNSVNKAEITKDGFAVPK</sequence>
<proteinExistence type="predicted"/>
<accession>A0A5J4W6J6</accession>
<dbReference type="Gene3D" id="1.25.10.10">
    <property type="entry name" value="Leucine-rich Repeat Variant"/>
    <property type="match status" value="1"/>
</dbReference>
<reference evidence="1 2" key="1">
    <citation type="submission" date="2019-03" db="EMBL/GenBank/DDBJ databases">
        <title>Single cell metagenomics reveals metabolic interactions within the superorganism composed of flagellate Streblomastix strix and complex community of Bacteroidetes bacteria on its surface.</title>
        <authorList>
            <person name="Treitli S.C."/>
            <person name="Kolisko M."/>
            <person name="Husnik F."/>
            <person name="Keeling P."/>
            <person name="Hampl V."/>
        </authorList>
    </citation>
    <scope>NUCLEOTIDE SEQUENCE [LARGE SCALE GENOMIC DNA]</scope>
    <source>
        <strain evidence="1">ST1C</strain>
    </source>
</reference>
<evidence type="ECO:0000313" key="2">
    <source>
        <dbReference type="Proteomes" id="UP000324800"/>
    </source>
</evidence>
<gene>
    <name evidence="1" type="ORF">EZS28_014349</name>
</gene>
<organism evidence="1 2">
    <name type="scientific">Streblomastix strix</name>
    <dbReference type="NCBI Taxonomy" id="222440"/>
    <lineage>
        <taxon>Eukaryota</taxon>
        <taxon>Metamonada</taxon>
        <taxon>Preaxostyla</taxon>
        <taxon>Oxymonadida</taxon>
        <taxon>Streblomastigidae</taxon>
        <taxon>Streblomastix</taxon>
    </lineage>
</organism>
<dbReference type="Proteomes" id="UP000324800">
    <property type="component" value="Unassembled WGS sequence"/>
</dbReference>
<dbReference type="InterPro" id="IPR016024">
    <property type="entry name" value="ARM-type_fold"/>
</dbReference>
<dbReference type="SUPFAM" id="SSF48371">
    <property type="entry name" value="ARM repeat"/>
    <property type="match status" value="1"/>
</dbReference>